<protein>
    <submittedName>
        <fullName evidence="1">Uncharacterized protein</fullName>
    </submittedName>
</protein>
<reference evidence="1 2" key="1">
    <citation type="journal article" date="2021" name="BMC Genomics">
        <title>Datura genome reveals duplications of psychoactive alkaloid biosynthetic genes and high mutation rate following tissue culture.</title>
        <authorList>
            <person name="Rajewski A."/>
            <person name="Carter-House D."/>
            <person name="Stajich J."/>
            <person name="Litt A."/>
        </authorList>
    </citation>
    <scope>NUCLEOTIDE SEQUENCE [LARGE SCALE GENOMIC DNA]</scope>
    <source>
        <strain evidence="1">AR-01</strain>
    </source>
</reference>
<sequence length="90" mass="9627">PPSAIKILTQCPLVVDLSSYFLAASQSALSVASSPDLAPITNTTSAKNASYAAPTKETNSILPMYPHHRPHLVFSMNQPALRKHQILGMA</sequence>
<proteinExistence type="predicted"/>
<dbReference type="EMBL" id="JACEIK010008499">
    <property type="protein sequence ID" value="MCE3051394.1"/>
    <property type="molecule type" value="Genomic_DNA"/>
</dbReference>
<evidence type="ECO:0000313" key="1">
    <source>
        <dbReference type="EMBL" id="MCE3051394.1"/>
    </source>
</evidence>
<comment type="caution">
    <text evidence="1">The sequence shown here is derived from an EMBL/GenBank/DDBJ whole genome shotgun (WGS) entry which is preliminary data.</text>
</comment>
<name>A0ABS8WQF3_DATST</name>
<keyword evidence="2" id="KW-1185">Reference proteome</keyword>
<feature type="non-terminal residue" evidence="1">
    <location>
        <position position="1"/>
    </location>
</feature>
<organism evidence="1 2">
    <name type="scientific">Datura stramonium</name>
    <name type="common">Jimsonweed</name>
    <name type="synonym">Common thornapple</name>
    <dbReference type="NCBI Taxonomy" id="4076"/>
    <lineage>
        <taxon>Eukaryota</taxon>
        <taxon>Viridiplantae</taxon>
        <taxon>Streptophyta</taxon>
        <taxon>Embryophyta</taxon>
        <taxon>Tracheophyta</taxon>
        <taxon>Spermatophyta</taxon>
        <taxon>Magnoliopsida</taxon>
        <taxon>eudicotyledons</taxon>
        <taxon>Gunneridae</taxon>
        <taxon>Pentapetalae</taxon>
        <taxon>asterids</taxon>
        <taxon>lamiids</taxon>
        <taxon>Solanales</taxon>
        <taxon>Solanaceae</taxon>
        <taxon>Solanoideae</taxon>
        <taxon>Datureae</taxon>
        <taxon>Datura</taxon>
    </lineage>
</organism>
<evidence type="ECO:0000313" key="2">
    <source>
        <dbReference type="Proteomes" id="UP000823775"/>
    </source>
</evidence>
<gene>
    <name evidence="1" type="ORF">HAX54_049717</name>
</gene>
<dbReference type="Proteomes" id="UP000823775">
    <property type="component" value="Unassembled WGS sequence"/>
</dbReference>
<accession>A0ABS8WQF3</accession>